<gene>
    <name evidence="3" type="ORF">Agabi119p4_6282</name>
</gene>
<dbReference type="Gene3D" id="3.40.30.10">
    <property type="entry name" value="Glutaredoxin"/>
    <property type="match status" value="2"/>
</dbReference>
<dbReference type="Proteomes" id="UP000629468">
    <property type="component" value="Unassembled WGS sequence"/>
</dbReference>
<dbReference type="GO" id="GO:0034976">
    <property type="term" value="P:response to endoplasmic reticulum stress"/>
    <property type="evidence" value="ECO:0007669"/>
    <property type="project" value="TreeGrafter"/>
</dbReference>
<evidence type="ECO:0000313" key="3">
    <source>
        <dbReference type="EMBL" id="KAF7770308.1"/>
    </source>
</evidence>
<feature type="signal peptide" evidence="1">
    <location>
        <begin position="1"/>
        <end position="19"/>
    </location>
</feature>
<accession>A0A8H7C9L2</accession>
<name>A0A8H7C9L2_AGABI</name>
<dbReference type="EMBL" id="JABXXO010000009">
    <property type="protein sequence ID" value="KAF7770308.1"/>
    <property type="molecule type" value="Genomic_DNA"/>
</dbReference>
<dbReference type="Pfam" id="PF00085">
    <property type="entry name" value="Thioredoxin"/>
    <property type="match status" value="1"/>
</dbReference>
<dbReference type="PROSITE" id="PS51352">
    <property type="entry name" value="THIOREDOXIN_2"/>
    <property type="match status" value="1"/>
</dbReference>
<comment type="caution">
    <text evidence="3">The sequence shown here is derived from an EMBL/GenBank/DDBJ whole genome shotgun (WGS) entry which is preliminary data.</text>
</comment>
<sequence>MKLLSQLFVLALASSLAFGSLFSASSHVQMLDSKSFKKAMKTNQTSLVVYVTTSSGHCRHMAAEMDQASEKLHPLIPTYAVDCDNEKNKALCAEEWVQKLPTVTLFPRGNTLTPTICPERKAAGVVKWTSSHIPDYVTQLSNIDDIESWKEKTKEETTLLLLTKEKKVPLLWRVLANKYSGRLELAAHWDEHGQAANDLGLDSNTKVLIYPAGDSRPVKYEGTTKYEPLTKFFDSILDGTADIGTASEGQKLSDRPDDEL</sequence>
<dbReference type="SUPFAM" id="SSF52833">
    <property type="entry name" value="Thioredoxin-like"/>
    <property type="match status" value="1"/>
</dbReference>
<organism evidence="3 4">
    <name type="scientific">Agaricus bisporus var. burnettii</name>
    <dbReference type="NCBI Taxonomy" id="192524"/>
    <lineage>
        <taxon>Eukaryota</taxon>
        <taxon>Fungi</taxon>
        <taxon>Dikarya</taxon>
        <taxon>Basidiomycota</taxon>
        <taxon>Agaricomycotina</taxon>
        <taxon>Agaricomycetes</taxon>
        <taxon>Agaricomycetidae</taxon>
        <taxon>Agaricales</taxon>
        <taxon>Agaricineae</taxon>
        <taxon>Agaricaceae</taxon>
        <taxon>Agaricus</taxon>
    </lineage>
</organism>
<dbReference type="GO" id="GO:0005788">
    <property type="term" value="C:endoplasmic reticulum lumen"/>
    <property type="evidence" value="ECO:0007669"/>
    <property type="project" value="TreeGrafter"/>
</dbReference>
<feature type="chain" id="PRO_5034003385" description="Thioredoxin domain-containing protein" evidence="1">
    <location>
        <begin position="20"/>
        <end position="260"/>
    </location>
</feature>
<dbReference type="GO" id="GO:0015035">
    <property type="term" value="F:protein-disulfide reductase activity"/>
    <property type="evidence" value="ECO:0007669"/>
    <property type="project" value="TreeGrafter"/>
</dbReference>
<evidence type="ECO:0000313" key="4">
    <source>
        <dbReference type="Proteomes" id="UP000629468"/>
    </source>
</evidence>
<keyword evidence="1" id="KW-0732">Signal</keyword>
<dbReference type="InterPro" id="IPR013766">
    <property type="entry name" value="Thioredoxin_domain"/>
</dbReference>
<dbReference type="InterPro" id="IPR036249">
    <property type="entry name" value="Thioredoxin-like_sf"/>
</dbReference>
<protein>
    <recommendedName>
        <fullName evidence="2">Thioredoxin domain-containing protein</fullName>
    </recommendedName>
</protein>
<dbReference type="PANTHER" id="PTHR45815:SF3">
    <property type="entry name" value="PROTEIN DISULFIDE-ISOMERASE A6"/>
    <property type="match status" value="1"/>
</dbReference>
<dbReference type="AlphaFoldDB" id="A0A8H7C9L2"/>
<evidence type="ECO:0000256" key="1">
    <source>
        <dbReference type="SAM" id="SignalP"/>
    </source>
</evidence>
<evidence type="ECO:0000259" key="2">
    <source>
        <dbReference type="PROSITE" id="PS51352"/>
    </source>
</evidence>
<dbReference type="PANTHER" id="PTHR45815">
    <property type="entry name" value="PROTEIN DISULFIDE-ISOMERASE A6"/>
    <property type="match status" value="1"/>
</dbReference>
<feature type="domain" description="Thioredoxin" evidence="2">
    <location>
        <begin position="16"/>
        <end position="155"/>
    </location>
</feature>
<reference evidence="3 4" key="1">
    <citation type="journal article" name="Sci. Rep.">
        <title>Telomere-to-telomere assembled and centromere annotated genomes of the two main subspecies of the button mushroom Agaricus bisporus reveal especially polymorphic chromosome ends.</title>
        <authorList>
            <person name="Sonnenberg A.S.M."/>
            <person name="Sedaghat-Telgerd N."/>
            <person name="Lavrijssen B."/>
            <person name="Ohm R.A."/>
            <person name="Hendrickx P.M."/>
            <person name="Scholtmeijer K."/>
            <person name="Baars J.J.P."/>
            <person name="van Peer A."/>
        </authorList>
    </citation>
    <scope>NUCLEOTIDE SEQUENCE [LARGE SCALE GENOMIC DNA]</scope>
    <source>
        <strain evidence="3 4">H119_p4</strain>
    </source>
</reference>
<proteinExistence type="predicted"/>